<organism evidence="4 5">
    <name type="scientific">Aequorivita xiaoshiensis</name>
    <dbReference type="NCBI Taxonomy" id="2874476"/>
    <lineage>
        <taxon>Bacteria</taxon>
        <taxon>Pseudomonadati</taxon>
        <taxon>Bacteroidota</taxon>
        <taxon>Flavobacteriia</taxon>
        <taxon>Flavobacteriales</taxon>
        <taxon>Flavobacteriaceae</taxon>
        <taxon>Aequorivita</taxon>
    </lineage>
</organism>
<gene>
    <name evidence="4" type="ORF">K8344_10600</name>
</gene>
<dbReference type="Pfam" id="PF20009">
    <property type="entry name" value="GEVED"/>
    <property type="match status" value="1"/>
</dbReference>
<comment type="caution">
    <text evidence="4">The sequence shown here is derived from an EMBL/GenBank/DDBJ whole genome shotgun (WGS) entry which is preliminary data.</text>
</comment>
<dbReference type="AlphaFoldDB" id="A0A9X1R3G1"/>
<name>A0A9X1R3G1_9FLAO</name>
<accession>A0A9X1R3G1</accession>
<dbReference type="Proteomes" id="UP001139462">
    <property type="component" value="Unassembled WGS sequence"/>
</dbReference>
<dbReference type="NCBIfam" id="TIGR04183">
    <property type="entry name" value="Por_Secre_tail"/>
    <property type="match status" value="1"/>
</dbReference>
<proteinExistence type="predicted"/>
<protein>
    <submittedName>
        <fullName evidence="4">T9SS type A sorting domain-containing protein</fullName>
    </submittedName>
</protein>
<evidence type="ECO:0000259" key="3">
    <source>
        <dbReference type="Pfam" id="PF20009"/>
    </source>
</evidence>
<keyword evidence="1" id="KW-0732">Signal</keyword>
<reference evidence="4" key="1">
    <citation type="submission" date="2021-09" db="EMBL/GenBank/DDBJ databases">
        <title>Genome of Aequorivita sp. strain F64183.</title>
        <authorList>
            <person name="Wang Y."/>
        </authorList>
    </citation>
    <scope>NUCLEOTIDE SEQUENCE</scope>
    <source>
        <strain evidence="4">F64183</strain>
    </source>
</reference>
<feature type="domain" description="GEVED" evidence="3">
    <location>
        <begin position="300"/>
        <end position="360"/>
    </location>
</feature>
<keyword evidence="5" id="KW-1185">Reference proteome</keyword>
<dbReference type="InterPro" id="IPR026444">
    <property type="entry name" value="Secre_tail"/>
</dbReference>
<dbReference type="EMBL" id="JAIRBB010000009">
    <property type="protein sequence ID" value="MCG2431569.1"/>
    <property type="molecule type" value="Genomic_DNA"/>
</dbReference>
<sequence>MKIKLLKNQSLILFLAFLISIPNFGYGQALSNFKHLNKTVILDCGQGDDSNNFENGKEIAGAEIIRHADDFDVAPNSTLNIRSVELNIITLQPINTLDLTFYNDNNGSPASTVLETITGLEPYAQVPIGFAFNAYSVYTVMVEVDLTFEGGASGAKYWMEPVGQNNSIEVYWEVNTSGTLGKPIHGRAGGPWIESTDGAQGVFKLHCEVATPPPFECMFDINGIVEPITRVAMADVDNTSSPTSTVALEDFTSTVINAEVGASLDVALEGNTEGPYENFFTVFINTGSTGEEWSTFEAFEIGSITGSTGTDGQQATATITLPNSLEEGEYLLRVVKNFDVSPLDPCVNYAYGQAEDYTLNIGGTAGINDFSNVKFTYYPNPMGDELIINSKENIKTISAFNLLGQEVINNHKYTNSKLNVAELSAGTYIFKITFENEMTENFKVVKK</sequence>
<dbReference type="RefSeq" id="WP_237608667.1">
    <property type="nucleotide sequence ID" value="NZ_JAIRBB010000009.1"/>
</dbReference>
<evidence type="ECO:0000259" key="2">
    <source>
        <dbReference type="Pfam" id="PF18962"/>
    </source>
</evidence>
<dbReference type="InterPro" id="IPR045474">
    <property type="entry name" value="GEVED"/>
</dbReference>
<dbReference type="Pfam" id="PF18962">
    <property type="entry name" value="Por_Secre_tail"/>
    <property type="match status" value="1"/>
</dbReference>
<feature type="domain" description="Secretion system C-terminal sorting" evidence="2">
    <location>
        <begin position="378"/>
        <end position="440"/>
    </location>
</feature>
<evidence type="ECO:0000256" key="1">
    <source>
        <dbReference type="ARBA" id="ARBA00022729"/>
    </source>
</evidence>
<evidence type="ECO:0000313" key="4">
    <source>
        <dbReference type="EMBL" id="MCG2431569.1"/>
    </source>
</evidence>
<evidence type="ECO:0000313" key="5">
    <source>
        <dbReference type="Proteomes" id="UP001139462"/>
    </source>
</evidence>